<dbReference type="Pfam" id="PF03466">
    <property type="entry name" value="LysR_substrate"/>
    <property type="match status" value="1"/>
</dbReference>
<dbReference type="CDD" id="cd08422">
    <property type="entry name" value="PBP2_CrgA_like"/>
    <property type="match status" value="1"/>
</dbReference>
<keyword evidence="3" id="KW-0238">DNA-binding</keyword>
<comment type="caution">
    <text evidence="6">The sequence shown here is derived from an EMBL/GenBank/DDBJ whole genome shotgun (WGS) entry which is preliminary data.</text>
</comment>
<comment type="similarity">
    <text evidence="1">Belongs to the LysR transcriptional regulatory family.</text>
</comment>
<reference evidence="6 7" key="1">
    <citation type="submission" date="2017-02" db="EMBL/GenBank/DDBJ databases">
        <title>Draft genome sequence of Haemophilus paracuniculus CCUG 43573 type strain.</title>
        <authorList>
            <person name="Engstrom-Jakobsson H."/>
            <person name="Salva-Serra F."/>
            <person name="Thorell K."/>
            <person name="Gonzales-Siles L."/>
            <person name="Karlsson R."/>
            <person name="Boulund F."/>
            <person name="Engstrand L."/>
            <person name="Kristiansson E."/>
            <person name="Moore E."/>
        </authorList>
    </citation>
    <scope>NUCLEOTIDE SEQUENCE [LARGE SCALE GENOMIC DNA]</scope>
    <source>
        <strain evidence="6 7">CCUG 43573</strain>
    </source>
</reference>
<keyword evidence="4" id="KW-0804">Transcription</keyword>
<dbReference type="InterPro" id="IPR005119">
    <property type="entry name" value="LysR_subst-bd"/>
</dbReference>
<dbReference type="InterPro" id="IPR058163">
    <property type="entry name" value="LysR-type_TF_proteobact-type"/>
</dbReference>
<dbReference type="Gene3D" id="3.40.190.290">
    <property type="match status" value="1"/>
</dbReference>
<keyword evidence="7" id="KW-1185">Reference proteome</keyword>
<dbReference type="Proteomes" id="UP000190867">
    <property type="component" value="Unassembled WGS sequence"/>
</dbReference>
<dbReference type="InterPro" id="IPR036390">
    <property type="entry name" value="WH_DNA-bd_sf"/>
</dbReference>
<dbReference type="GO" id="GO:0043565">
    <property type="term" value="F:sequence-specific DNA binding"/>
    <property type="evidence" value="ECO:0007669"/>
    <property type="project" value="TreeGrafter"/>
</dbReference>
<dbReference type="GO" id="GO:0003700">
    <property type="term" value="F:DNA-binding transcription factor activity"/>
    <property type="evidence" value="ECO:0007669"/>
    <property type="project" value="InterPro"/>
</dbReference>
<feature type="domain" description="HTH lysR-type" evidence="5">
    <location>
        <begin position="1"/>
        <end position="59"/>
    </location>
</feature>
<evidence type="ECO:0000256" key="2">
    <source>
        <dbReference type="ARBA" id="ARBA00023015"/>
    </source>
</evidence>
<evidence type="ECO:0000259" key="5">
    <source>
        <dbReference type="PROSITE" id="PS50931"/>
    </source>
</evidence>
<dbReference type="GO" id="GO:0006351">
    <property type="term" value="P:DNA-templated transcription"/>
    <property type="evidence" value="ECO:0007669"/>
    <property type="project" value="TreeGrafter"/>
</dbReference>
<dbReference type="SUPFAM" id="SSF46785">
    <property type="entry name" value="Winged helix' DNA-binding domain"/>
    <property type="match status" value="1"/>
</dbReference>
<dbReference type="Gene3D" id="1.10.10.10">
    <property type="entry name" value="Winged helix-like DNA-binding domain superfamily/Winged helix DNA-binding domain"/>
    <property type="match status" value="1"/>
</dbReference>
<dbReference type="EMBL" id="MUYA01000007">
    <property type="protein sequence ID" value="OOR99198.1"/>
    <property type="molecule type" value="Genomic_DNA"/>
</dbReference>
<dbReference type="STRING" id="734.B0187_05420"/>
<dbReference type="FunFam" id="3.40.190.290:FF:000001">
    <property type="entry name" value="Transcriptional regulator, LysR family"/>
    <property type="match status" value="1"/>
</dbReference>
<dbReference type="PANTHER" id="PTHR30537">
    <property type="entry name" value="HTH-TYPE TRANSCRIPTIONAL REGULATOR"/>
    <property type="match status" value="1"/>
</dbReference>
<proteinExistence type="inferred from homology"/>
<protein>
    <submittedName>
        <fullName evidence="6">LysR family transcriptional regulator</fullName>
    </submittedName>
</protein>
<dbReference type="Pfam" id="PF00126">
    <property type="entry name" value="HTH_1"/>
    <property type="match status" value="1"/>
</dbReference>
<dbReference type="OrthoDB" id="8885940at2"/>
<evidence type="ECO:0000256" key="4">
    <source>
        <dbReference type="ARBA" id="ARBA00023163"/>
    </source>
</evidence>
<dbReference type="InterPro" id="IPR036388">
    <property type="entry name" value="WH-like_DNA-bd_sf"/>
</dbReference>
<dbReference type="RefSeq" id="WP_078236846.1">
    <property type="nucleotide sequence ID" value="NZ_MUYA01000007.1"/>
</dbReference>
<dbReference type="AlphaFoldDB" id="A0A1T0ASM5"/>
<dbReference type="PROSITE" id="PS50931">
    <property type="entry name" value="HTH_LYSR"/>
    <property type="match status" value="1"/>
</dbReference>
<dbReference type="SUPFAM" id="SSF53850">
    <property type="entry name" value="Periplasmic binding protein-like II"/>
    <property type="match status" value="1"/>
</dbReference>
<evidence type="ECO:0000256" key="1">
    <source>
        <dbReference type="ARBA" id="ARBA00009437"/>
    </source>
</evidence>
<keyword evidence="2" id="KW-0805">Transcription regulation</keyword>
<dbReference type="FunFam" id="1.10.10.10:FF:000001">
    <property type="entry name" value="LysR family transcriptional regulator"/>
    <property type="match status" value="1"/>
</dbReference>
<evidence type="ECO:0000256" key="3">
    <source>
        <dbReference type="ARBA" id="ARBA00023125"/>
    </source>
</evidence>
<evidence type="ECO:0000313" key="6">
    <source>
        <dbReference type="EMBL" id="OOR99198.1"/>
    </source>
</evidence>
<accession>A0A1T0ASM5</accession>
<evidence type="ECO:0000313" key="7">
    <source>
        <dbReference type="Proteomes" id="UP000190867"/>
    </source>
</evidence>
<dbReference type="InterPro" id="IPR000847">
    <property type="entry name" value="LysR_HTH_N"/>
</dbReference>
<name>A0A1T0ASM5_9PAST</name>
<dbReference type="PANTHER" id="PTHR30537:SF5">
    <property type="entry name" value="HTH-TYPE TRANSCRIPTIONAL ACTIVATOR TTDR-RELATED"/>
    <property type="match status" value="1"/>
</dbReference>
<organism evidence="6 7">
    <name type="scientific">Haemophilus paracuniculus</name>
    <dbReference type="NCBI Taxonomy" id="734"/>
    <lineage>
        <taxon>Bacteria</taxon>
        <taxon>Pseudomonadati</taxon>
        <taxon>Pseudomonadota</taxon>
        <taxon>Gammaproteobacteria</taxon>
        <taxon>Pasteurellales</taxon>
        <taxon>Pasteurellaceae</taxon>
        <taxon>Haemophilus</taxon>
    </lineage>
</organism>
<gene>
    <name evidence="6" type="ORF">B0187_05420</name>
</gene>
<sequence>MNKLNAISLFCRIIETQSFKQAAELEQISNAMATKLIAQLEESLNVRLLNRTTRKISPTEAGMLYYERCLPILNELQEAESCVSNITSTLHGKLKISLPIDFGIRFIVPYLDQFFATYPNLQLDLDFSDRRVDMVADGFDLVLRIGQLEDSSIIAKRVAQSHHLLVASPAYLAQFGTPTSLAELENHRFIVYERHSQWQFQHQGQTLKYKPTANIQSNNGTSLVQMTKNGLGIANLPLFLIAPALATGELVQILPDHAQQPFDISLLYPNRRYLSPKVKVLIDYLTPLILRANE</sequence>